<dbReference type="Gene3D" id="3.30.70.100">
    <property type="match status" value="1"/>
</dbReference>
<sequence length="275" mass="30238">MVTLSMIEAFKTSMMTLGFKALSGILILIIGFKVVNLIDYRLNRGKNFIKIDPTLKSFLSSATRMGLKGLVVITAILQLGVQITSFVAILGTAGLAVGLALQGSLSNLAGGVLIIFLRPFRVGDYIEGNGHAGTVRDIGLFYTHLTTPDNKAVIIPNSGLANSSLINYSEHSERRVDFDFGVSYDADIKTVKKVILEVIERNELILKTPEPFVRLANHGASSLDFKVRVWVASENYWDVFFTTQEEVKEAFDKAGIEIPYPHMVVQTQALDQPSK</sequence>
<evidence type="ECO:0000256" key="4">
    <source>
        <dbReference type="ARBA" id="ARBA00022692"/>
    </source>
</evidence>
<dbReference type="Pfam" id="PF21082">
    <property type="entry name" value="MS_channel_3rd"/>
    <property type="match status" value="1"/>
</dbReference>
<gene>
    <name evidence="11" type="ORF">ISU02_14490</name>
</gene>
<comment type="similarity">
    <text evidence="2">Belongs to the MscS (TC 1.A.23) family.</text>
</comment>
<evidence type="ECO:0000259" key="8">
    <source>
        <dbReference type="Pfam" id="PF00924"/>
    </source>
</evidence>
<evidence type="ECO:0000259" key="10">
    <source>
        <dbReference type="Pfam" id="PF21088"/>
    </source>
</evidence>
<dbReference type="InterPro" id="IPR011066">
    <property type="entry name" value="MscS_channel_C_sf"/>
</dbReference>
<dbReference type="InterPro" id="IPR023408">
    <property type="entry name" value="MscS_beta-dom_sf"/>
</dbReference>
<dbReference type="Pfam" id="PF00924">
    <property type="entry name" value="MS_channel_2nd"/>
    <property type="match status" value="1"/>
</dbReference>
<reference evidence="11 12" key="1">
    <citation type="submission" date="2020-11" db="EMBL/GenBank/DDBJ databases">
        <title>Fusibacter basophilias sp. nov.</title>
        <authorList>
            <person name="Qiu D."/>
        </authorList>
    </citation>
    <scope>NUCLEOTIDE SEQUENCE [LARGE SCALE GENOMIC DNA]</scope>
    <source>
        <strain evidence="11 12">Q10-2</strain>
    </source>
</reference>
<comment type="caution">
    <text evidence="11">The sequence shown here is derived from an EMBL/GenBank/DDBJ whole genome shotgun (WGS) entry which is preliminary data.</text>
</comment>
<proteinExistence type="inferred from homology"/>
<dbReference type="InterPro" id="IPR049278">
    <property type="entry name" value="MS_channel_C"/>
</dbReference>
<keyword evidence="5 7" id="KW-1133">Transmembrane helix</keyword>
<comment type="subcellular location">
    <subcellularLocation>
        <location evidence="1">Cell membrane</location>
        <topology evidence="1">Multi-pass membrane protein</topology>
    </subcellularLocation>
</comment>
<dbReference type="Pfam" id="PF21088">
    <property type="entry name" value="MS_channel_1st"/>
    <property type="match status" value="1"/>
</dbReference>
<organism evidence="11 12">
    <name type="scientific">Fusibacter ferrireducens</name>
    <dbReference type="NCBI Taxonomy" id="2785058"/>
    <lineage>
        <taxon>Bacteria</taxon>
        <taxon>Bacillati</taxon>
        <taxon>Bacillota</taxon>
        <taxon>Clostridia</taxon>
        <taxon>Eubacteriales</taxon>
        <taxon>Eubacteriales Family XII. Incertae Sedis</taxon>
        <taxon>Fusibacter</taxon>
    </lineage>
</organism>
<dbReference type="Gene3D" id="2.30.30.60">
    <property type="match status" value="1"/>
</dbReference>
<dbReference type="SUPFAM" id="SSF82861">
    <property type="entry name" value="Mechanosensitive channel protein MscS (YggB), transmembrane region"/>
    <property type="match status" value="1"/>
</dbReference>
<dbReference type="RefSeq" id="WP_194702560.1">
    <property type="nucleotide sequence ID" value="NZ_JADKNH010000008.1"/>
</dbReference>
<name>A0ABR9ZV35_9FIRM</name>
<dbReference type="PANTHER" id="PTHR30221:SF1">
    <property type="entry name" value="SMALL-CONDUCTANCE MECHANOSENSITIVE CHANNEL"/>
    <property type="match status" value="1"/>
</dbReference>
<dbReference type="Gene3D" id="1.10.287.1260">
    <property type="match status" value="1"/>
</dbReference>
<evidence type="ECO:0000256" key="5">
    <source>
        <dbReference type="ARBA" id="ARBA00022989"/>
    </source>
</evidence>
<keyword evidence="12" id="KW-1185">Reference proteome</keyword>
<evidence type="ECO:0000259" key="9">
    <source>
        <dbReference type="Pfam" id="PF21082"/>
    </source>
</evidence>
<protein>
    <submittedName>
        <fullName evidence="11">Mechanosensitive ion channel</fullName>
    </submittedName>
</protein>
<evidence type="ECO:0000256" key="2">
    <source>
        <dbReference type="ARBA" id="ARBA00008017"/>
    </source>
</evidence>
<dbReference type="InterPro" id="IPR011014">
    <property type="entry name" value="MscS_channel_TM-2"/>
</dbReference>
<dbReference type="EMBL" id="JADKNH010000008">
    <property type="protein sequence ID" value="MBF4694327.1"/>
    <property type="molecule type" value="Genomic_DNA"/>
</dbReference>
<evidence type="ECO:0000256" key="7">
    <source>
        <dbReference type="SAM" id="Phobius"/>
    </source>
</evidence>
<dbReference type="PANTHER" id="PTHR30221">
    <property type="entry name" value="SMALL-CONDUCTANCE MECHANOSENSITIVE CHANNEL"/>
    <property type="match status" value="1"/>
</dbReference>
<feature type="domain" description="Mechanosensitive ion channel transmembrane helices 2/3" evidence="10">
    <location>
        <begin position="70"/>
        <end position="102"/>
    </location>
</feature>
<dbReference type="PROSITE" id="PS01246">
    <property type="entry name" value="UPF0003"/>
    <property type="match status" value="1"/>
</dbReference>
<feature type="transmembrane region" description="Helical" evidence="7">
    <location>
        <begin position="69"/>
        <end position="89"/>
    </location>
</feature>
<dbReference type="Proteomes" id="UP000614200">
    <property type="component" value="Unassembled WGS sequence"/>
</dbReference>
<dbReference type="InterPro" id="IPR049142">
    <property type="entry name" value="MS_channel_1st"/>
</dbReference>
<evidence type="ECO:0000313" key="12">
    <source>
        <dbReference type="Proteomes" id="UP000614200"/>
    </source>
</evidence>
<evidence type="ECO:0000256" key="6">
    <source>
        <dbReference type="ARBA" id="ARBA00023136"/>
    </source>
</evidence>
<dbReference type="InterPro" id="IPR045275">
    <property type="entry name" value="MscS_archaea/bacteria_type"/>
</dbReference>
<feature type="transmembrane region" description="Helical" evidence="7">
    <location>
        <begin position="95"/>
        <end position="117"/>
    </location>
</feature>
<evidence type="ECO:0000256" key="3">
    <source>
        <dbReference type="ARBA" id="ARBA00022475"/>
    </source>
</evidence>
<accession>A0ABR9ZV35</accession>
<dbReference type="InterPro" id="IPR006685">
    <property type="entry name" value="MscS_channel_2nd"/>
</dbReference>
<feature type="transmembrane region" description="Helical" evidence="7">
    <location>
        <begin position="20"/>
        <end position="38"/>
    </location>
</feature>
<evidence type="ECO:0000313" key="11">
    <source>
        <dbReference type="EMBL" id="MBF4694327.1"/>
    </source>
</evidence>
<dbReference type="InterPro" id="IPR010920">
    <property type="entry name" value="LSM_dom_sf"/>
</dbReference>
<dbReference type="InterPro" id="IPR006686">
    <property type="entry name" value="MscS_channel_CS"/>
</dbReference>
<dbReference type="SUPFAM" id="SSF82689">
    <property type="entry name" value="Mechanosensitive channel protein MscS (YggB), C-terminal domain"/>
    <property type="match status" value="1"/>
</dbReference>
<evidence type="ECO:0000256" key="1">
    <source>
        <dbReference type="ARBA" id="ARBA00004651"/>
    </source>
</evidence>
<keyword evidence="6 7" id="KW-0472">Membrane</keyword>
<dbReference type="SUPFAM" id="SSF50182">
    <property type="entry name" value="Sm-like ribonucleoproteins"/>
    <property type="match status" value="1"/>
</dbReference>
<keyword evidence="4 7" id="KW-0812">Transmembrane</keyword>
<keyword evidence="3" id="KW-1003">Cell membrane</keyword>
<feature type="domain" description="Mechanosensitive ion channel MscS" evidence="8">
    <location>
        <begin position="104"/>
        <end position="169"/>
    </location>
</feature>
<feature type="domain" description="Mechanosensitive ion channel MscS C-terminal" evidence="9">
    <location>
        <begin position="176"/>
        <end position="258"/>
    </location>
</feature>